<dbReference type="AlphaFoldDB" id="A0A4R1GLF1"/>
<keyword evidence="1" id="KW-0472">Membrane</keyword>
<proteinExistence type="predicted"/>
<sequence length="105" mass="11394">MNPVKAVLDPFILQPERAFMVAGLFLLARYLLGTRPAYRKPSIGIPLFVGACAWCVFGVFEISALLLGPGLGVDYLLNGPLILIITLLVTLLVSVQVIKPDRDLS</sequence>
<dbReference type="RefSeq" id="WP_132289370.1">
    <property type="nucleotide sequence ID" value="NZ_SMFU01000007.1"/>
</dbReference>
<evidence type="ECO:0000313" key="2">
    <source>
        <dbReference type="EMBL" id="TCK09294.1"/>
    </source>
</evidence>
<name>A0A4R1GLF1_9GAMM</name>
<organism evidence="2 3">
    <name type="scientific">Marinobacterium mangrovicola</name>
    <dbReference type="NCBI Taxonomy" id="1476959"/>
    <lineage>
        <taxon>Bacteria</taxon>
        <taxon>Pseudomonadati</taxon>
        <taxon>Pseudomonadota</taxon>
        <taxon>Gammaproteobacteria</taxon>
        <taxon>Oceanospirillales</taxon>
        <taxon>Oceanospirillaceae</taxon>
        <taxon>Marinobacterium</taxon>
    </lineage>
</organism>
<accession>A0A4R1GLF1</accession>
<evidence type="ECO:0000313" key="3">
    <source>
        <dbReference type="Proteomes" id="UP000294546"/>
    </source>
</evidence>
<evidence type="ECO:0000256" key="1">
    <source>
        <dbReference type="SAM" id="Phobius"/>
    </source>
</evidence>
<comment type="caution">
    <text evidence="2">The sequence shown here is derived from an EMBL/GenBank/DDBJ whole genome shotgun (WGS) entry which is preliminary data.</text>
</comment>
<protein>
    <submittedName>
        <fullName evidence="2">Uncharacterized protein</fullName>
    </submittedName>
</protein>
<keyword evidence="1" id="KW-0812">Transmembrane</keyword>
<feature type="transmembrane region" description="Helical" evidence="1">
    <location>
        <begin position="44"/>
        <end position="67"/>
    </location>
</feature>
<feature type="transmembrane region" description="Helical" evidence="1">
    <location>
        <begin position="79"/>
        <end position="98"/>
    </location>
</feature>
<dbReference type="Proteomes" id="UP000294546">
    <property type="component" value="Unassembled WGS sequence"/>
</dbReference>
<reference evidence="2 3" key="1">
    <citation type="submission" date="2019-03" db="EMBL/GenBank/DDBJ databases">
        <title>Genomic Encyclopedia of Archaeal and Bacterial Type Strains, Phase II (KMG-II): from individual species to whole genera.</title>
        <authorList>
            <person name="Goeker M."/>
        </authorList>
    </citation>
    <scope>NUCLEOTIDE SEQUENCE [LARGE SCALE GENOMIC DNA]</scope>
    <source>
        <strain evidence="2 3">DSM 27697</strain>
    </source>
</reference>
<feature type="transmembrane region" description="Helical" evidence="1">
    <location>
        <begin position="12"/>
        <end position="32"/>
    </location>
</feature>
<keyword evidence="1" id="KW-1133">Transmembrane helix</keyword>
<gene>
    <name evidence="2" type="ORF">CLV83_1400</name>
</gene>
<dbReference type="EMBL" id="SMFU01000007">
    <property type="protein sequence ID" value="TCK09294.1"/>
    <property type="molecule type" value="Genomic_DNA"/>
</dbReference>
<keyword evidence="3" id="KW-1185">Reference proteome</keyword>